<accession>A0ABW1AMG0</accession>
<evidence type="ECO:0000256" key="5">
    <source>
        <dbReference type="ARBA" id="ARBA00047517"/>
    </source>
</evidence>
<keyword evidence="3 6" id="KW-0663">Pyridoxal phosphate</keyword>
<evidence type="ECO:0000313" key="8">
    <source>
        <dbReference type="Proteomes" id="UP001595974"/>
    </source>
</evidence>
<keyword evidence="4 7" id="KW-0456">Lyase</keyword>
<dbReference type="NCBIfam" id="TIGR01324">
    <property type="entry name" value="cysta_beta_ly_B"/>
    <property type="match status" value="1"/>
</dbReference>
<comment type="catalytic activity">
    <reaction evidence="5">
        <text>L,L-cystathionine + H2O = L-homocysteine + pyruvate + NH4(+)</text>
        <dbReference type="Rhea" id="RHEA:13965"/>
        <dbReference type="ChEBI" id="CHEBI:15361"/>
        <dbReference type="ChEBI" id="CHEBI:15377"/>
        <dbReference type="ChEBI" id="CHEBI:28938"/>
        <dbReference type="ChEBI" id="CHEBI:58161"/>
        <dbReference type="ChEBI" id="CHEBI:58199"/>
    </reaction>
</comment>
<evidence type="ECO:0000313" key="7">
    <source>
        <dbReference type="EMBL" id="MFC5768383.1"/>
    </source>
</evidence>
<dbReference type="EC" id="4.4.1.13" evidence="7"/>
<dbReference type="InterPro" id="IPR015422">
    <property type="entry name" value="PyrdxlP-dep_Trfase_small"/>
</dbReference>
<keyword evidence="8" id="KW-1185">Reference proteome</keyword>
<evidence type="ECO:0000256" key="3">
    <source>
        <dbReference type="ARBA" id="ARBA00022898"/>
    </source>
</evidence>
<dbReference type="PIRSF" id="PIRSF001434">
    <property type="entry name" value="CGS"/>
    <property type="match status" value="1"/>
</dbReference>
<gene>
    <name evidence="7" type="primary">metC</name>
    <name evidence="7" type="ORF">ACFPTN_03265</name>
</gene>
<dbReference type="Gene3D" id="3.40.640.10">
    <property type="entry name" value="Type I PLP-dependent aspartate aminotransferase-like (Major domain)"/>
    <property type="match status" value="1"/>
</dbReference>
<protein>
    <submittedName>
        <fullName evidence="7">Cystathionine beta-lyase</fullName>
        <ecNumber evidence="7">4.4.1.13</ecNumber>
    </submittedName>
</protein>
<dbReference type="PANTHER" id="PTHR43500">
    <property type="entry name" value="CYSTATHIONINE BETA-LYASE-RELATED"/>
    <property type="match status" value="1"/>
</dbReference>
<proteinExistence type="inferred from homology"/>
<dbReference type="PANTHER" id="PTHR43500:SF1">
    <property type="entry name" value="CYSTATHIONINE BETA-LYASE-RELATED"/>
    <property type="match status" value="1"/>
</dbReference>
<dbReference type="EMBL" id="JBHSOG010000010">
    <property type="protein sequence ID" value="MFC5768383.1"/>
    <property type="molecule type" value="Genomic_DNA"/>
</dbReference>
<dbReference type="InterPro" id="IPR000277">
    <property type="entry name" value="Cys/Met-Metab_PyrdxlP-dep_enz"/>
</dbReference>
<evidence type="ECO:0000256" key="4">
    <source>
        <dbReference type="ARBA" id="ARBA00023239"/>
    </source>
</evidence>
<evidence type="ECO:0000256" key="1">
    <source>
        <dbReference type="ARBA" id="ARBA00001933"/>
    </source>
</evidence>
<comment type="similarity">
    <text evidence="2 6">Belongs to the trans-sulfuration enzymes family.</text>
</comment>
<dbReference type="InterPro" id="IPR006233">
    <property type="entry name" value="Cys_b_lyase_bac"/>
</dbReference>
<dbReference type="GO" id="GO:0047804">
    <property type="term" value="F:cysteine-S-conjugate beta-lyase activity"/>
    <property type="evidence" value="ECO:0007669"/>
    <property type="project" value="UniProtKB-EC"/>
</dbReference>
<dbReference type="SUPFAM" id="SSF53383">
    <property type="entry name" value="PLP-dependent transferases"/>
    <property type="match status" value="1"/>
</dbReference>
<comment type="cofactor">
    <cofactor evidence="1 6">
        <name>pyridoxal 5'-phosphate</name>
        <dbReference type="ChEBI" id="CHEBI:597326"/>
    </cofactor>
</comment>
<dbReference type="Gene3D" id="3.90.1150.10">
    <property type="entry name" value="Aspartate Aminotransferase, domain 1"/>
    <property type="match status" value="1"/>
</dbReference>
<dbReference type="InterPro" id="IPR015424">
    <property type="entry name" value="PyrdxlP-dep_Trfase"/>
</dbReference>
<organism evidence="7 8">
    <name type="scientific">Thauera sinica</name>
    <dbReference type="NCBI Taxonomy" id="2665146"/>
    <lineage>
        <taxon>Bacteria</taxon>
        <taxon>Pseudomonadati</taxon>
        <taxon>Pseudomonadota</taxon>
        <taxon>Betaproteobacteria</taxon>
        <taxon>Rhodocyclales</taxon>
        <taxon>Zoogloeaceae</taxon>
        <taxon>Thauera</taxon>
    </lineage>
</organism>
<dbReference type="Pfam" id="PF01053">
    <property type="entry name" value="Cys_Met_Meta_PP"/>
    <property type="match status" value="1"/>
</dbReference>
<comment type="caution">
    <text evidence="7">The sequence shown here is derived from an EMBL/GenBank/DDBJ whole genome shotgun (WGS) entry which is preliminary data.</text>
</comment>
<dbReference type="InterPro" id="IPR015421">
    <property type="entry name" value="PyrdxlP-dep_Trfase_major"/>
</dbReference>
<dbReference type="Proteomes" id="UP001595974">
    <property type="component" value="Unassembled WGS sequence"/>
</dbReference>
<dbReference type="RefSeq" id="WP_096448603.1">
    <property type="nucleotide sequence ID" value="NZ_JBHSOG010000010.1"/>
</dbReference>
<evidence type="ECO:0000256" key="2">
    <source>
        <dbReference type="ARBA" id="ARBA00009077"/>
    </source>
</evidence>
<name>A0ABW1AMG0_9RHOO</name>
<sequence length="401" mass="44151">MPEQHDDHFATRLSHLARPGTRVHGFVNPPLHRGSTVLVPSTAARRESWKHRYDQYLTYGLHGNETHHALENLIADIEGGTRCQVVSSGLAANCIALLAYLRHGEHCLIPDSVYGPVRSFCDGVLAGRMAVEVGYYRPDLAPAELEALVRPNTRVLYLESPGSHTFEIQDVPALAALARRRGLKVLMDNTWGLHFFQPFRHGVDVSIQALTKYAGGHADVLLGSIVTRSDEDWRAVRQTALLYGQYASPDDCWLTLRGLRTLNVRLRQQMASGLEVARWFAARPEVLRVLHPALPGAPGHDIWRRDFDGACSLFGVVFRPEFGETRIDAMIDALRLFGIGASWGGFESLALPTYGSVVRTAAPLDLGGPAVRFHVGLEEPADLIADLERAFGRLHEGAGPA</sequence>
<reference evidence="8" key="1">
    <citation type="journal article" date="2019" name="Int. J. Syst. Evol. Microbiol.">
        <title>The Global Catalogue of Microorganisms (GCM) 10K type strain sequencing project: providing services to taxonomists for standard genome sequencing and annotation.</title>
        <authorList>
            <consortium name="The Broad Institute Genomics Platform"/>
            <consortium name="The Broad Institute Genome Sequencing Center for Infectious Disease"/>
            <person name="Wu L."/>
            <person name="Ma J."/>
        </authorList>
    </citation>
    <scope>NUCLEOTIDE SEQUENCE [LARGE SCALE GENOMIC DNA]</scope>
    <source>
        <strain evidence="8">SHR3</strain>
    </source>
</reference>
<evidence type="ECO:0000256" key="6">
    <source>
        <dbReference type="RuleBase" id="RU362118"/>
    </source>
</evidence>